<protein>
    <submittedName>
        <fullName evidence="1">Uncharacterized protein</fullName>
    </submittedName>
</protein>
<dbReference type="EMBL" id="CP002859">
    <property type="protein sequence ID" value="AEI47020.1"/>
    <property type="molecule type" value="Genomic_DNA"/>
</dbReference>
<organism evidence="1 2">
    <name type="scientific">Runella slithyformis (strain ATCC 29530 / DSM 19594 / LMG 11500 / NCIMB 11436 / LSU 4)</name>
    <dbReference type="NCBI Taxonomy" id="761193"/>
    <lineage>
        <taxon>Bacteria</taxon>
        <taxon>Pseudomonadati</taxon>
        <taxon>Bacteroidota</taxon>
        <taxon>Cytophagia</taxon>
        <taxon>Cytophagales</taxon>
        <taxon>Spirosomataceae</taxon>
        <taxon>Runella</taxon>
    </lineage>
</organism>
<accession>A0A7U3ZH15</accession>
<dbReference type="AlphaFoldDB" id="A0A7U3ZH15"/>
<dbReference type="RefSeq" id="WP_013926344.1">
    <property type="nucleotide sequence ID" value="NC_015703.1"/>
</dbReference>
<keyword evidence="2" id="KW-1185">Reference proteome</keyword>
<evidence type="ECO:0000313" key="1">
    <source>
        <dbReference type="EMBL" id="AEI47020.1"/>
    </source>
</evidence>
<reference evidence="1 2" key="2">
    <citation type="journal article" date="2012" name="Stand. Genomic Sci.">
        <title>Complete genome sequence of the aquatic bacterium Runella slithyformis type strain (LSU 4(T)).</title>
        <authorList>
            <person name="Copeland A."/>
            <person name="Zhang X."/>
            <person name="Misra M."/>
            <person name="Lapidus A."/>
            <person name="Nolan M."/>
            <person name="Lucas S."/>
            <person name="Deshpande S."/>
            <person name="Cheng J.F."/>
            <person name="Tapia R."/>
            <person name="Goodwin L.A."/>
            <person name="Pitluck S."/>
            <person name="Liolios K."/>
            <person name="Pagani I."/>
            <person name="Ivanova N."/>
            <person name="Mikhailova N."/>
            <person name="Pati A."/>
            <person name="Chen A."/>
            <person name="Palaniappan K."/>
            <person name="Land M."/>
            <person name="Hauser L."/>
            <person name="Pan C."/>
            <person name="Jeffries C.D."/>
            <person name="Detter J.C."/>
            <person name="Brambilla E.M."/>
            <person name="Rohde M."/>
            <person name="Djao O.D."/>
            <person name="Goker M."/>
            <person name="Sikorski J."/>
            <person name="Tindall B.J."/>
            <person name="Woyke T."/>
            <person name="Bristow J."/>
            <person name="Eisen J.A."/>
            <person name="Markowitz V."/>
            <person name="Hugenholtz P."/>
            <person name="Kyrpides N.C."/>
            <person name="Klenk H.P."/>
            <person name="Mavromatis K."/>
        </authorList>
    </citation>
    <scope>NUCLEOTIDE SEQUENCE [LARGE SCALE GENOMIC DNA]</scope>
    <source>
        <strain evidence="2">ATCC 29530 / DSM 19594 / LMG 11500 / NCIMB 11436 / LSU 4</strain>
    </source>
</reference>
<reference evidence="2" key="1">
    <citation type="submission" date="2011-06" db="EMBL/GenBank/DDBJ databases">
        <title>The complete genome of chromosome of Runella slithyformis DSM 19594.</title>
        <authorList>
            <consortium name="US DOE Joint Genome Institute (JGI-PGF)"/>
            <person name="Lucas S."/>
            <person name="Han J."/>
            <person name="Lapidus A."/>
            <person name="Bruce D."/>
            <person name="Goodwin L."/>
            <person name="Pitluck S."/>
            <person name="Peters L."/>
            <person name="Kyrpides N."/>
            <person name="Mavromatis K."/>
            <person name="Ivanova N."/>
            <person name="Ovchinnikova G."/>
            <person name="Zhang X."/>
            <person name="Misra M."/>
            <person name="Detter J.C."/>
            <person name="Tapia R."/>
            <person name="Han C."/>
            <person name="Land M."/>
            <person name="Hauser L."/>
            <person name="Markowitz V."/>
            <person name="Cheng J.-F."/>
            <person name="Hugenholtz P."/>
            <person name="Woyke T."/>
            <person name="Wu D."/>
            <person name="Tindall B."/>
            <person name="Faehrich R."/>
            <person name="Brambilla E."/>
            <person name="Klenk H.-P."/>
            <person name="Eisen J.A."/>
        </authorList>
    </citation>
    <scope>NUCLEOTIDE SEQUENCE [LARGE SCALE GENOMIC DNA]</scope>
    <source>
        <strain evidence="2">ATCC 29530 / DSM 19594 / LMG 11500 / NCIMB 11436 / LSU 4</strain>
    </source>
</reference>
<evidence type="ECO:0000313" key="2">
    <source>
        <dbReference type="Proteomes" id="UP000000493"/>
    </source>
</evidence>
<dbReference type="Proteomes" id="UP000000493">
    <property type="component" value="Chromosome"/>
</dbReference>
<sequence>MIGTGNQAEVEYQREIPANETNKNANLIYKQQYSPLIAKSGKVRFIMFTNKKIEGIFDTQVSDFINANAEIQSGSFTVNL</sequence>
<dbReference type="KEGG" id="rsi:Runsl_0577"/>
<name>A0A7U3ZH15_RUNSL</name>
<proteinExistence type="predicted"/>
<gene>
    <name evidence="1" type="ordered locus">Runsl_0577</name>
</gene>